<dbReference type="InterPro" id="IPR048327">
    <property type="entry name" value="Dyp_perox_N"/>
</dbReference>
<accession>A0A813MFQ2</accession>
<dbReference type="GO" id="GO:0004601">
    <property type="term" value="F:peroxidase activity"/>
    <property type="evidence" value="ECO:0007669"/>
    <property type="project" value="UniProtKB-KW"/>
</dbReference>
<comment type="similarity">
    <text evidence="6">Belongs to the DyP-type peroxidase family.</text>
</comment>
<evidence type="ECO:0000259" key="8">
    <source>
        <dbReference type="Pfam" id="PF04261"/>
    </source>
</evidence>
<evidence type="ECO:0000313" key="12">
    <source>
        <dbReference type="Proteomes" id="UP000663860"/>
    </source>
</evidence>
<evidence type="ECO:0000256" key="7">
    <source>
        <dbReference type="SAM" id="MobiDB-lite"/>
    </source>
</evidence>
<gene>
    <name evidence="10" type="ORF">IZO911_LOCUS2193</name>
    <name evidence="11" type="ORF">KXQ929_LOCUS17759</name>
</gene>
<evidence type="ECO:0000256" key="4">
    <source>
        <dbReference type="ARBA" id="ARBA00023002"/>
    </source>
</evidence>
<evidence type="ECO:0000256" key="5">
    <source>
        <dbReference type="ARBA" id="ARBA00023004"/>
    </source>
</evidence>
<keyword evidence="5" id="KW-0408">Iron</keyword>
<evidence type="ECO:0008006" key="13">
    <source>
        <dbReference type="Google" id="ProtNLM"/>
    </source>
</evidence>
<feature type="domain" description="Dyp-type peroxidase N-terminal" evidence="8">
    <location>
        <begin position="79"/>
        <end position="206"/>
    </location>
</feature>
<keyword evidence="4" id="KW-0560">Oxidoreductase</keyword>
<dbReference type="InterPro" id="IPR006314">
    <property type="entry name" value="Dyp_peroxidase"/>
</dbReference>
<dbReference type="NCBIfam" id="TIGR01413">
    <property type="entry name" value="Dyp_perox_fam"/>
    <property type="match status" value="1"/>
</dbReference>
<feature type="region of interest" description="Disordered" evidence="7">
    <location>
        <begin position="40"/>
        <end position="66"/>
    </location>
</feature>
<dbReference type="Pfam" id="PF20628">
    <property type="entry name" value="Dyp_perox_C"/>
    <property type="match status" value="1"/>
</dbReference>
<feature type="domain" description="Dyp-type peroxidase C-terminal" evidence="9">
    <location>
        <begin position="226"/>
        <end position="385"/>
    </location>
</feature>
<dbReference type="SUPFAM" id="SSF54909">
    <property type="entry name" value="Dimeric alpha+beta barrel"/>
    <property type="match status" value="1"/>
</dbReference>
<sequence>MSSTPSLQKKINSSNHVTAGTLRINEKSYFDKLKAKHQLKKSSNVEHRDSDSPFEGNNLPKSENVQSKITDTSNTYYCQTGILTPFDLFEHALYIILHLSNEGETAVIDACRQLPKLKSSLVQSNPNCRLETTLGIGYSKTREWLARANIPFPKSFIEFQKKEGPTGKTMPSTGGDLLLHIRSNRKDLCFEIGRRFYQSIPDTCTAQLDDTFGYAYMSSKTNGLSQDFIGFEDGNENPNGNEQRAKAALIGKEEDEMIHVGGSFALTQKWKHNLIKWNGIPQDEQEAVVGRTKGEDSKKIRPKQRTSHVARTDLKENGVDIKVVRQSLPYGDLKEHGLFFISYASDTKKHEKQLDSMVGMDDNIYDRIMDFSTPITGNYWFIPSLNVLEKIFQ</sequence>
<dbReference type="Proteomes" id="UP000663868">
    <property type="component" value="Unassembled WGS sequence"/>
</dbReference>
<dbReference type="GO" id="GO:0046872">
    <property type="term" value="F:metal ion binding"/>
    <property type="evidence" value="ECO:0007669"/>
    <property type="project" value="UniProtKB-KW"/>
</dbReference>
<evidence type="ECO:0000256" key="1">
    <source>
        <dbReference type="ARBA" id="ARBA00001970"/>
    </source>
</evidence>
<evidence type="ECO:0000259" key="9">
    <source>
        <dbReference type="Pfam" id="PF20628"/>
    </source>
</evidence>
<dbReference type="Pfam" id="PF04261">
    <property type="entry name" value="Dyp_perox_N"/>
    <property type="match status" value="1"/>
</dbReference>
<evidence type="ECO:0000313" key="11">
    <source>
        <dbReference type="EMBL" id="CAF3813353.1"/>
    </source>
</evidence>
<evidence type="ECO:0000256" key="6">
    <source>
        <dbReference type="ARBA" id="ARBA00025737"/>
    </source>
</evidence>
<dbReference type="PANTHER" id="PTHR30521:SF0">
    <property type="entry name" value="DYP-TYPE PEROXIDASE FAMILY PROTEIN"/>
    <property type="match status" value="1"/>
</dbReference>
<dbReference type="EMBL" id="CAJNOE010000010">
    <property type="protein sequence ID" value="CAF0723718.1"/>
    <property type="molecule type" value="Genomic_DNA"/>
</dbReference>
<comment type="caution">
    <text evidence="10">The sequence shown here is derived from an EMBL/GenBank/DDBJ whole genome shotgun (WGS) entry which is preliminary data.</text>
</comment>
<dbReference type="GO" id="GO:0005829">
    <property type="term" value="C:cytosol"/>
    <property type="evidence" value="ECO:0007669"/>
    <property type="project" value="TreeGrafter"/>
</dbReference>
<evidence type="ECO:0000256" key="2">
    <source>
        <dbReference type="ARBA" id="ARBA00022559"/>
    </source>
</evidence>
<dbReference type="GO" id="GO:0020037">
    <property type="term" value="F:heme binding"/>
    <property type="evidence" value="ECO:0007669"/>
    <property type="project" value="InterPro"/>
</dbReference>
<dbReference type="EMBL" id="CAJOBB010001129">
    <property type="protein sequence ID" value="CAF3813353.1"/>
    <property type="molecule type" value="Genomic_DNA"/>
</dbReference>
<evidence type="ECO:0000256" key="3">
    <source>
        <dbReference type="ARBA" id="ARBA00022723"/>
    </source>
</evidence>
<name>A0A813MFQ2_9BILA</name>
<dbReference type="InterPro" id="IPR011008">
    <property type="entry name" value="Dimeric_a/b-barrel"/>
</dbReference>
<dbReference type="InterPro" id="IPR048328">
    <property type="entry name" value="Dyp_perox_C"/>
</dbReference>
<proteinExistence type="inferred from homology"/>
<dbReference type="AlphaFoldDB" id="A0A813MFQ2"/>
<dbReference type="PROSITE" id="PS51404">
    <property type="entry name" value="DYP_PEROXIDASE"/>
    <property type="match status" value="1"/>
</dbReference>
<reference evidence="10" key="1">
    <citation type="submission" date="2021-02" db="EMBL/GenBank/DDBJ databases">
        <authorList>
            <person name="Nowell W R."/>
        </authorList>
    </citation>
    <scope>NUCLEOTIDE SEQUENCE</scope>
</reference>
<organism evidence="10 12">
    <name type="scientific">Adineta steineri</name>
    <dbReference type="NCBI Taxonomy" id="433720"/>
    <lineage>
        <taxon>Eukaryota</taxon>
        <taxon>Metazoa</taxon>
        <taxon>Spiralia</taxon>
        <taxon>Gnathifera</taxon>
        <taxon>Rotifera</taxon>
        <taxon>Eurotatoria</taxon>
        <taxon>Bdelloidea</taxon>
        <taxon>Adinetida</taxon>
        <taxon>Adinetidae</taxon>
        <taxon>Adineta</taxon>
    </lineage>
</organism>
<dbReference type="Proteomes" id="UP000663860">
    <property type="component" value="Unassembled WGS sequence"/>
</dbReference>
<evidence type="ECO:0000313" key="10">
    <source>
        <dbReference type="EMBL" id="CAF0723718.1"/>
    </source>
</evidence>
<comment type="cofactor">
    <cofactor evidence="1">
        <name>heme b</name>
        <dbReference type="ChEBI" id="CHEBI:60344"/>
    </cofactor>
</comment>
<keyword evidence="3" id="KW-0479">Metal-binding</keyword>
<keyword evidence="2" id="KW-0575">Peroxidase</keyword>
<protein>
    <recommendedName>
        <fullName evidence="13">Dyp-type peroxidase</fullName>
    </recommendedName>
</protein>
<dbReference type="PANTHER" id="PTHR30521">
    <property type="entry name" value="DEFERROCHELATASE/PEROXIDASE"/>
    <property type="match status" value="1"/>
</dbReference>